<dbReference type="SUPFAM" id="SSF56300">
    <property type="entry name" value="Metallo-dependent phosphatases"/>
    <property type="match status" value="1"/>
</dbReference>
<dbReference type="Proteomes" id="UP000244855">
    <property type="component" value="Unassembled WGS sequence"/>
</dbReference>
<gene>
    <name evidence="6" type="ORF">DM02DRAFT_603148</name>
</gene>
<dbReference type="SUPFAM" id="SSF55816">
    <property type="entry name" value="5'-nucleotidase (syn. UDP-sugar hydrolase), C-terminal domain"/>
    <property type="match status" value="1"/>
</dbReference>
<dbReference type="OrthoDB" id="10252235at2759"/>
<keyword evidence="3" id="KW-0378">Hydrolase</keyword>
<dbReference type="EMBL" id="KZ805555">
    <property type="protein sequence ID" value="PVH94006.1"/>
    <property type="molecule type" value="Genomic_DNA"/>
</dbReference>
<dbReference type="InterPro" id="IPR008334">
    <property type="entry name" value="5'-Nucleotdase_C"/>
</dbReference>
<comment type="similarity">
    <text evidence="1 3">Belongs to the 5'-nucleotidase family.</text>
</comment>
<evidence type="ECO:0000259" key="5">
    <source>
        <dbReference type="Pfam" id="PF02872"/>
    </source>
</evidence>
<dbReference type="Gene3D" id="3.90.780.10">
    <property type="entry name" value="5'-Nucleotidase, C-terminal domain"/>
    <property type="match status" value="1"/>
</dbReference>
<dbReference type="STRING" id="97972.A0A2V1D7C2"/>
<dbReference type="GO" id="GO:0009166">
    <property type="term" value="P:nucleotide catabolic process"/>
    <property type="evidence" value="ECO:0007669"/>
    <property type="project" value="InterPro"/>
</dbReference>
<organism evidence="6 7">
    <name type="scientific">Periconia macrospinosa</name>
    <dbReference type="NCBI Taxonomy" id="97972"/>
    <lineage>
        <taxon>Eukaryota</taxon>
        <taxon>Fungi</taxon>
        <taxon>Dikarya</taxon>
        <taxon>Ascomycota</taxon>
        <taxon>Pezizomycotina</taxon>
        <taxon>Dothideomycetes</taxon>
        <taxon>Pleosporomycetidae</taxon>
        <taxon>Pleosporales</taxon>
        <taxon>Massarineae</taxon>
        <taxon>Periconiaceae</taxon>
        <taxon>Periconia</taxon>
    </lineage>
</organism>
<dbReference type="InterPro" id="IPR004843">
    <property type="entry name" value="Calcineurin-like_PHP"/>
</dbReference>
<dbReference type="Pfam" id="PF02872">
    <property type="entry name" value="5_nucleotid_C"/>
    <property type="match status" value="1"/>
</dbReference>
<dbReference type="Gene3D" id="3.60.21.10">
    <property type="match status" value="1"/>
</dbReference>
<keyword evidence="7" id="KW-1185">Reference proteome</keyword>
<keyword evidence="3" id="KW-0547">Nucleotide-binding</keyword>
<name>A0A2V1D7C2_9PLEO</name>
<dbReference type="PRINTS" id="PR01607">
    <property type="entry name" value="APYRASEFAMLY"/>
</dbReference>
<dbReference type="AlphaFoldDB" id="A0A2V1D7C2"/>
<proteinExistence type="inferred from homology"/>
<evidence type="ECO:0000313" key="6">
    <source>
        <dbReference type="EMBL" id="PVH94006.1"/>
    </source>
</evidence>
<evidence type="ECO:0000256" key="2">
    <source>
        <dbReference type="ARBA" id="ARBA00022729"/>
    </source>
</evidence>
<dbReference type="PANTHER" id="PTHR11575:SF41">
    <property type="entry name" value="PUTATIVE (AFU_ORTHOLOGUE AFUA_1G01160)-RELATED"/>
    <property type="match status" value="1"/>
</dbReference>
<accession>A0A2V1D7C2</accession>
<feature type="domain" description="Calcineurin-like phosphoesterase" evidence="4">
    <location>
        <begin position="7"/>
        <end position="220"/>
    </location>
</feature>
<dbReference type="InterPro" id="IPR006179">
    <property type="entry name" value="5_nucleotidase/apyrase"/>
</dbReference>
<protein>
    <submittedName>
        <fullName evidence="6">Metallo-dependent phosphatase</fullName>
    </submittedName>
</protein>
<dbReference type="PANTHER" id="PTHR11575">
    <property type="entry name" value="5'-NUCLEOTIDASE-RELATED"/>
    <property type="match status" value="1"/>
</dbReference>
<feature type="domain" description="5'-Nucleotidase C-terminal" evidence="5">
    <location>
        <begin position="350"/>
        <end position="502"/>
    </location>
</feature>
<dbReference type="GO" id="GO:0000166">
    <property type="term" value="F:nucleotide binding"/>
    <property type="evidence" value="ECO:0007669"/>
    <property type="project" value="UniProtKB-KW"/>
</dbReference>
<evidence type="ECO:0000259" key="4">
    <source>
        <dbReference type="Pfam" id="PF00149"/>
    </source>
</evidence>
<dbReference type="Pfam" id="PF00149">
    <property type="entry name" value="Metallophos"/>
    <property type="match status" value="1"/>
</dbReference>
<dbReference type="InterPro" id="IPR029052">
    <property type="entry name" value="Metallo-depent_PP-like"/>
</dbReference>
<reference evidence="6 7" key="1">
    <citation type="journal article" date="2018" name="Sci. Rep.">
        <title>Comparative genomics provides insights into the lifestyle and reveals functional heterogeneity of dark septate endophytic fungi.</title>
        <authorList>
            <person name="Knapp D.G."/>
            <person name="Nemeth J.B."/>
            <person name="Barry K."/>
            <person name="Hainaut M."/>
            <person name="Henrissat B."/>
            <person name="Johnson J."/>
            <person name="Kuo A."/>
            <person name="Lim J.H.P."/>
            <person name="Lipzen A."/>
            <person name="Nolan M."/>
            <person name="Ohm R.A."/>
            <person name="Tamas L."/>
            <person name="Grigoriev I.V."/>
            <person name="Spatafora J.W."/>
            <person name="Nagy L.G."/>
            <person name="Kovacs G.M."/>
        </authorList>
    </citation>
    <scope>NUCLEOTIDE SEQUENCE [LARGE SCALE GENOMIC DNA]</scope>
    <source>
        <strain evidence="6 7">DSE2036</strain>
    </source>
</reference>
<evidence type="ECO:0000313" key="7">
    <source>
        <dbReference type="Proteomes" id="UP000244855"/>
    </source>
</evidence>
<dbReference type="InterPro" id="IPR036907">
    <property type="entry name" value="5'-Nucleotdase_C_sf"/>
</dbReference>
<evidence type="ECO:0000256" key="1">
    <source>
        <dbReference type="ARBA" id="ARBA00006654"/>
    </source>
</evidence>
<keyword evidence="2" id="KW-0732">Signal</keyword>
<dbReference type="GO" id="GO:0016787">
    <property type="term" value="F:hydrolase activity"/>
    <property type="evidence" value="ECO:0007669"/>
    <property type="project" value="UniProtKB-KW"/>
</dbReference>
<sequence length="581" mass="64176">MTTDLIFLHFNDVYHIDKPTLIARFLTQLRSWRAEHAESEPYTIFSGDVFSPSLEASILRGDHMVELLREIEIDVGCLGNHDFDFGEQRLKELKEKTKMEWLLSNAMSLNGGGRGRDGAELLAGAKMWHTAVLQGYKVGFLGLAGSDWPSNCKGLPECCIVSPVEAARAVSRHLRRVEKCDFVIAVTHMRLAEDLLVSEALRDPEDDARVDLLLGGHDHDLLRRYEGEGSYDDPTVIEARNPNSEVVIGNTGMTRDANGAIRIVKSGSDWKSLSRVRLQVSRSTTGEATLHNISVAQVANMNKLALDSESLSSSLIQVNGALRHVHEHISTFTSHALFLSNTPLEGTSSIVRSRETNLGNFLADAVRAYYDVDIALVNSGSIRCDRLIPSTTNADQPLTVRDMIDILPFNNALVVKRIPSPVILSALENSVSDAHTDGRFCHFSGLSIFADWSAPENSRVLSAMFHPGCGNSPVKISRHVQQTFTVAMVGFIADGFDGYGCFTSCDTLVGEEGAMTDTELLLRVLGYERREQNMDGDEAGIERARKMVVKEWVGDLRLPVIRPAVEGRIRFVDHKVTSCKL</sequence>
<evidence type="ECO:0000256" key="3">
    <source>
        <dbReference type="RuleBase" id="RU362119"/>
    </source>
</evidence>